<evidence type="ECO:0000256" key="1">
    <source>
        <dbReference type="SAM" id="Phobius"/>
    </source>
</evidence>
<organism evidence="2 3">
    <name type="scientific">Naasia aerilata</name>
    <dbReference type="NCBI Taxonomy" id="1162966"/>
    <lineage>
        <taxon>Bacteria</taxon>
        <taxon>Bacillati</taxon>
        <taxon>Actinomycetota</taxon>
        <taxon>Actinomycetes</taxon>
        <taxon>Micrococcales</taxon>
        <taxon>Microbacteriaceae</taxon>
        <taxon>Naasia</taxon>
    </lineage>
</organism>
<evidence type="ECO:0000313" key="2">
    <source>
        <dbReference type="EMBL" id="BDZ45809.1"/>
    </source>
</evidence>
<keyword evidence="1" id="KW-1133">Transmembrane helix</keyword>
<name>A0ABN6XLL1_9MICO</name>
<keyword evidence="1" id="KW-0472">Membrane</keyword>
<gene>
    <name evidence="2" type="ORF">GCM10025866_17180</name>
</gene>
<evidence type="ECO:0008006" key="4">
    <source>
        <dbReference type="Google" id="ProtNLM"/>
    </source>
</evidence>
<feature type="transmembrane region" description="Helical" evidence="1">
    <location>
        <begin position="13"/>
        <end position="35"/>
    </location>
</feature>
<sequence length="76" mass="8218">MDFSVNGLPLHPLLVHSVIALVPITALAVVLHAVWPAARRRLGIVTPLAGLALLVAVPLTVAAGRTFRRRWVPSRR</sequence>
<dbReference type="Proteomes" id="UP001321498">
    <property type="component" value="Chromosome"/>
</dbReference>
<proteinExistence type="predicted"/>
<feature type="transmembrane region" description="Helical" evidence="1">
    <location>
        <begin position="42"/>
        <end position="63"/>
    </location>
</feature>
<dbReference type="RefSeq" id="WP_286279029.1">
    <property type="nucleotide sequence ID" value="NZ_AP027731.1"/>
</dbReference>
<accession>A0ABN6XLL1</accession>
<protein>
    <recommendedName>
        <fullName evidence="4">DUF2231 domain-containing protein</fullName>
    </recommendedName>
</protein>
<evidence type="ECO:0000313" key="3">
    <source>
        <dbReference type="Proteomes" id="UP001321498"/>
    </source>
</evidence>
<dbReference type="EMBL" id="AP027731">
    <property type="protein sequence ID" value="BDZ45809.1"/>
    <property type="molecule type" value="Genomic_DNA"/>
</dbReference>
<keyword evidence="1" id="KW-0812">Transmembrane</keyword>
<keyword evidence="3" id="KW-1185">Reference proteome</keyword>
<reference evidence="3" key="1">
    <citation type="journal article" date="2019" name="Int. J. Syst. Evol. Microbiol.">
        <title>The Global Catalogue of Microorganisms (GCM) 10K type strain sequencing project: providing services to taxonomists for standard genome sequencing and annotation.</title>
        <authorList>
            <consortium name="The Broad Institute Genomics Platform"/>
            <consortium name="The Broad Institute Genome Sequencing Center for Infectious Disease"/>
            <person name="Wu L."/>
            <person name="Ma J."/>
        </authorList>
    </citation>
    <scope>NUCLEOTIDE SEQUENCE [LARGE SCALE GENOMIC DNA]</scope>
    <source>
        <strain evidence="3">NBRC 108725</strain>
    </source>
</reference>